<keyword evidence="7" id="KW-1185">Reference proteome</keyword>
<dbReference type="FunFam" id="2.10.70.10:FF:000060">
    <property type="entry name" value="Complement inhibitory factor H"/>
    <property type="match status" value="1"/>
</dbReference>
<evidence type="ECO:0000256" key="2">
    <source>
        <dbReference type="ARBA" id="ARBA00022729"/>
    </source>
</evidence>
<proteinExistence type="predicted"/>
<keyword evidence="1 4" id="KW-0768">Sushi</keyword>
<name>A0A8D2IQL0_VARKO</name>
<dbReference type="InterPro" id="IPR051503">
    <property type="entry name" value="ComplSys_Reg/VirEntry_Med"/>
</dbReference>
<feature type="domain" description="Sushi" evidence="5">
    <location>
        <begin position="41"/>
        <end position="99"/>
    </location>
</feature>
<dbReference type="InterPro" id="IPR000436">
    <property type="entry name" value="Sushi_SCR_CCP_dom"/>
</dbReference>
<dbReference type="CDD" id="cd00033">
    <property type="entry name" value="CCP"/>
    <property type="match status" value="1"/>
</dbReference>
<evidence type="ECO:0000256" key="3">
    <source>
        <dbReference type="ARBA" id="ARBA00023157"/>
    </source>
</evidence>
<organism evidence="6 7">
    <name type="scientific">Varanus komodoensis</name>
    <name type="common">Komodo dragon</name>
    <dbReference type="NCBI Taxonomy" id="61221"/>
    <lineage>
        <taxon>Eukaryota</taxon>
        <taxon>Metazoa</taxon>
        <taxon>Chordata</taxon>
        <taxon>Craniata</taxon>
        <taxon>Vertebrata</taxon>
        <taxon>Euteleostomi</taxon>
        <taxon>Lepidosauria</taxon>
        <taxon>Squamata</taxon>
        <taxon>Bifurcata</taxon>
        <taxon>Unidentata</taxon>
        <taxon>Episquamata</taxon>
        <taxon>Toxicofera</taxon>
        <taxon>Anguimorpha</taxon>
        <taxon>Paleoanguimorpha</taxon>
        <taxon>Varanoidea</taxon>
        <taxon>Varanidae</taxon>
        <taxon>Varanus</taxon>
    </lineage>
</organism>
<dbReference type="SMART" id="SM00032">
    <property type="entry name" value="CCP"/>
    <property type="match status" value="1"/>
</dbReference>
<dbReference type="PROSITE" id="PS50923">
    <property type="entry name" value="SUSHI"/>
    <property type="match status" value="1"/>
</dbReference>
<dbReference type="GO" id="GO:0001851">
    <property type="term" value="F:complement component C3b binding"/>
    <property type="evidence" value="ECO:0007669"/>
    <property type="project" value="TreeGrafter"/>
</dbReference>
<dbReference type="GO" id="GO:0005615">
    <property type="term" value="C:extracellular space"/>
    <property type="evidence" value="ECO:0007669"/>
    <property type="project" value="TreeGrafter"/>
</dbReference>
<reference evidence="6" key="2">
    <citation type="submission" date="2025-09" db="UniProtKB">
        <authorList>
            <consortium name="Ensembl"/>
        </authorList>
    </citation>
    <scope>IDENTIFICATION</scope>
</reference>
<keyword evidence="2" id="KW-0732">Signal</keyword>
<evidence type="ECO:0000259" key="5">
    <source>
        <dbReference type="PROSITE" id="PS50923"/>
    </source>
</evidence>
<dbReference type="Proteomes" id="UP000694545">
    <property type="component" value="Unplaced"/>
</dbReference>
<dbReference type="InterPro" id="IPR035976">
    <property type="entry name" value="Sushi/SCR/CCP_sf"/>
</dbReference>
<dbReference type="Pfam" id="PF00084">
    <property type="entry name" value="Sushi"/>
    <property type="match status" value="1"/>
</dbReference>
<reference evidence="6" key="1">
    <citation type="submission" date="2025-08" db="UniProtKB">
        <authorList>
            <consortium name="Ensembl"/>
        </authorList>
    </citation>
    <scope>IDENTIFICATION</scope>
</reference>
<dbReference type="SUPFAM" id="SSF57535">
    <property type="entry name" value="Complement control module/SCR domain"/>
    <property type="match status" value="2"/>
</dbReference>
<dbReference type="Gene3D" id="2.10.70.10">
    <property type="entry name" value="Complement Module, domain 1"/>
    <property type="match status" value="2"/>
</dbReference>
<feature type="disulfide bond" evidence="4">
    <location>
        <begin position="43"/>
        <end position="86"/>
    </location>
</feature>
<evidence type="ECO:0000313" key="6">
    <source>
        <dbReference type="Ensembl" id="ENSVKKP00000004375.1"/>
    </source>
</evidence>
<dbReference type="GO" id="GO:0006956">
    <property type="term" value="P:complement activation"/>
    <property type="evidence" value="ECO:0007669"/>
    <property type="project" value="TreeGrafter"/>
</dbReference>
<sequence length="168" mass="19474">MFVREFLADTCIKISTVSDSRRRRKFYKILVDSVLVAYRGRRCGHAPVIQNGDFLEIPLNNYESGSVLTFKCQQSYIMRGSPVVRCINGNWTETPVCVEPCTIAEEDMKHNKIHLKWRDENKLYARSGEFVEFVCMFGYQPDPSSLPFRQQCIEGQLKYPKCVLVCIM</sequence>
<comment type="caution">
    <text evidence="4">Lacks conserved residue(s) required for the propagation of feature annotation.</text>
</comment>
<evidence type="ECO:0000313" key="7">
    <source>
        <dbReference type="Proteomes" id="UP000694545"/>
    </source>
</evidence>
<keyword evidence="3 4" id="KW-1015">Disulfide bond</keyword>
<protein>
    <recommendedName>
        <fullName evidence="5">Sushi domain-containing protein</fullName>
    </recommendedName>
</protein>
<dbReference type="OMA" id="VISEGIM"/>
<dbReference type="AlphaFoldDB" id="A0A8D2IQL0"/>
<dbReference type="PANTHER" id="PTHR45785:SF7">
    <property type="entry name" value="COMPLEMENT FACTOR H"/>
    <property type="match status" value="1"/>
</dbReference>
<accession>A0A8D2IQL0</accession>
<dbReference type="Ensembl" id="ENSVKKT00000004500.1">
    <property type="protein sequence ID" value="ENSVKKP00000004375.1"/>
    <property type="gene ID" value="ENSVKKG00000003276.1"/>
</dbReference>
<evidence type="ECO:0000256" key="1">
    <source>
        <dbReference type="ARBA" id="ARBA00022659"/>
    </source>
</evidence>
<evidence type="ECO:0000256" key="4">
    <source>
        <dbReference type="PROSITE-ProRule" id="PRU00302"/>
    </source>
</evidence>
<dbReference type="PANTHER" id="PTHR45785">
    <property type="entry name" value="COMPLEMENT FACTOR H-RELATED"/>
    <property type="match status" value="1"/>
</dbReference>